<organism evidence="1 2">
    <name type="scientific">Thamnocephalis sphaerospora</name>
    <dbReference type="NCBI Taxonomy" id="78915"/>
    <lineage>
        <taxon>Eukaryota</taxon>
        <taxon>Fungi</taxon>
        <taxon>Fungi incertae sedis</taxon>
        <taxon>Zoopagomycota</taxon>
        <taxon>Zoopagomycotina</taxon>
        <taxon>Zoopagomycetes</taxon>
        <taxon>Zoopagales</taxon>
        <taxon>Sigmoideomycetaceae</taxon>
        <taxon>Thamnocephalis</taxon>
    </lineage>
</organism>
<proteinExistence type="predicted"/>
<reference evidence="2" key="1">
    <citation type="journal article" date="2018" name="Nat. Microbiol.">
        <title>Leveraging single-cell genomics to expand the fungal tree of life.</title>
        <authorList>
            <person name="Ahrendt S.R."/>
            <person name="Quandt C.A."/>
            <person name="Ciobanu D."/>
            <person name="Clum A."/>
            <person name="Salamov A."/>
            <person name="Andreopoulos B."/>
            <person name="Cheng J.F."/>
            <person name="Woyke T."/>
            <person name="Pelin A."/>
            <person name="Henrissat B."/>
            <person name="Reynolds N.K."/>
            <person name="Benny G.L."/>
            <person name="Smith M.E."/>
            <person name="James T.Y."/>
            <person name="Grigoriev I.V."/>
        </authorList>
    </citation>
    <scope>NUCLEOTIDE SEQUENCE [LARGE SCALE GENOMIC DNA]</scope>
    <source>
        <strain evidence="2">RSA 1356</strain>
    </source>
</reference>
<evidence type="ECO:0000313" key="1">
    <source>
        <dbReference type="EMBL" id="RKP05841.1"/>
    </source>
</evidence>
<dbReference type="OrthoDB" id="418748at2759"/>
<accession>A0A4P9XKB1</accession>
<sequence>MRPDSALPHRYVVMSSTIPMTDEELGGPSSGRGGVAVMVHPRWRDRVFAVEVSPKGRFITFVAGDWVEGVRRAKRRAKAAAANLRRLGLHRRGLKWQQGVFLYKVAHHGY</sequence>
<dbReference type="AlphaFoldDB" id="A0A4P9XKB1"/>
<protein>
    <submittedName>
        <fullName evidence="1">Uncharacterized protein</fullName>
    </submittedName>
</protein>
<keyword evidence="2" id="KW-1185">Reference proteome</keyword>
<evidence type="ECO:0000313" key="2">
    <source>
        <dbReference type="Proteomes" id="UP000271241"/>
    </source>
</evidence>
<name>A0A4P9XKB1_9FUNG</name>
<dbReference type="Proteomes" id="UP000271241">
    <property type="component" value="Unassembled WGS sequence"/>
</dbReference>
<gene>
    <name evidence="1" type="ORF">THASP1DRAFT_25733</name>
</gene>
<dbReference type="EMBL" id="KZ993018">
    <property type="protein sequence ID" value="RKP05841.1"/>
    <property type="molecule type" value="Genomic_DNA"/>
</dbReference>